<evidence type="ECO:0000256" key="10">
    <source>
        <dbReference type="RuleBase" id="RU003750"/>
    </source>
</evidence>
<evidence type="ECO:0000256" key="11">
    <source>
        <dbReference type="SAM" id="Phobius"/>
    </source>
</evidence>
<feature type="domain" description="MobA-like NTP transferase" evidence="12">
    <location>
        <begin position="3"/>
        <end position="121"/>
    </location>
</feature>
<dbReference type="EC" id="2.7.7.74" evidence="4"/>
<name>A0A7V3ZVA2_UNCW3</name>
<keyword evidence="11" id="KW-0472">Membrane</keyword>
<dbReference type="GO" id="GO:0016780">
    <property type="term" value="F:phosphotransferase activity, for other substituted phosphate groups"/>
    <property type="evidence" value="ECO:0007669"/>
    <property type="project" value="InterPro"/>
</dbReference>
<accession>A0A7V3ZVA2</accession>
<dbReference type="PROSITE" id="PS00379">
    <property type="entry name" value="CDP_ALCOHOL_P_TRANSF"/>
    <property type="match status" value="1"/>
</dbReference>
<sequence>MKAIILAAGKGERMNSSLVKPLHRVLGLSLIERVILPLLKVGIKEIIVVLGYKGKEIENYLKKKFKDINFQFVYNNDYEKGNGASFLLAFETLKENEPFLLLMADHIYSPTIIERLLKADGSFIVVNQNFSLIRDLTAETKVKINNGYLVDIGKDLKDFDGVDCGIFLLRKKDCQLNNNGKESELSLVIKEYLKKEKIKAFYLKKDEYVFNINDKESKKWASNYLLNHCGKKEDGIISRNINRKISKLFTQLLINLNCSPIVFTIINFLLTIVAAFSFFFSNILGALLVQLVSILDGVDGEIARLKLATTKFGAYLDAVLDRYGDMIIMLSLASAHYLKTNQNLIFFWTILALLGSNMSMILKEKEKLLFSYNFTNPLLPPSRDLRLFLIFLFGLFNQLFPLVIFLALFTNLGVLIRILLVKRFAKED</sequence>
<evidence type="ECO:0000256" key="8">
    <source>
        <dbReference type="ARBA" id="ARBA00022695"/>
    </source>
</evidence>
<feature type="transmembrane region" description="Helical" evidence="11">
    <location>
        <begin position="387"/>
        <end position="420"/>
    </location>
</feature>
<dbReference type="GO" id="GO:0008654">
    <property type="term" value="P:phospholipid biosynthetic process"/>
    <property type="evidence" value="ECO:0007669"/>
    <property type="project" value="InterPro"/>
</dbReference>
<feature type="transmembrane region" description="Helical" evidence="11">
    <location>
        <begin position="344"/>
        <end position="362"/>
    </location>
</feature>
<dbReference type="Gene3D" id="1.20.120.1760">
    <property type="match status" value="1"/>
</dbReference>
<keyword evidence="11" id="KW-1133">Transmembrane helix</keyword>
<comment type="catalytic activity">
    <reaction evidence="9">
        <text>CDP-1L-myo-inositol + 1D-myo-inositol 3-phosphate = bis(1L-myo-inositol) 3,1'-phosphate 1-phosphate + CMP + H(+)</text>
        <dbReference type="Rhea" id="RHEA:31327"/>
        <dbReference type="ChEBI" id="CHEBI:15378"/>
        <dbReference type="ChEBI" id="CHEBI:58401"/>
        <dbReference type="ChEBI" id="CHEBI:60377"/>
        <dbReference type="ChEBI" id="CHEBI:62573"/>
        <dbReference type="ChEBI" id="CHEBI:62576"/>
        <dbReference type="EC" id="2.7.8.34"/>
    </reaction>
</comment>
<dbReference type="Pfam" id="PF12804">
    <property type="entry name" value="NTP_transf_3"/>
    <property type="match status" value="1"/>
</dbReference>
<evidence type="ECO:0000256" key="6">
    <source>
        <dbReference type="ARBA" id="ARBA00018322"/>
    </source>
</evidence>
<comment type="similarity">
    <text evidence="3">In the N-terminal section; belongs to the MobA family.</text>
</comment>
<dbReference type="PANTHER" id="PTHR43584:SF5">
    <property type="entry name" value="PROTEIN LICC"/>
    <property type="match status" value="1"/>
</dbReference>
<dbReference type="InterPro" id="IPR048254">
    <property type="entry name" value="CDP_ALCOHOL_P_TRANSF_CS"/>
</dbReference>
<keyword evidence="11" id="KW-0812">Transmembrane</keyword>
<evidence type="ECO:0000256" key="1">
    <source>
        <dbReference type="ARBA" id="ARBA00000729"/>
    </source>
</evidence>
<dbReference type="InterPro" id="IPR043130">
    <property type="entry name" value="CDP-OH_PTrfase_TM_dom"/>
</dbReference>
<dbReference type="InterPro" id="IPR050065">
    <property type="entry name" value="GlmU-like"/>
</dbReference>
<dbReference type="GO" id="GO:0016020">
    <property type="term" value="C:membrane"/>
    <property type="evidence" value="ECO:0007669"/>
    <property type="project" value="InterPro"/>
</dbReference>
<dbReference type="EMBL" id="DTDR01000118">
    <property type="protein sequence ID" value="HGK63836.1"/>
    <property type="molecule type" value="Genomic_DNA"/>
</dbReference>
<evidence type="ECO:0000256" key="3">
    <source>
        <dbReference type="ARBA" id="ARBA00007897"/>
    </source>
</evidence>
<comment type="similarity">
    <text evidence="2">In the C-terminal section; belongs to the CDP-alcohol phosphatidyltransferase class-I family.</text>
</comment>
<comment type="similarity">
    <text evidence="10">Belongs to the CDP-alcohol phosphatidyltransferase class-I family.</text>
</comment>
<dbReference type="AlphaFoldDB" id="A0A7V3ZVA2"/>
<dbReference type="InterPro" id="IPR000462">
    <property type="entry name" value="CDP-OH_P_trans"/>
</dbReference>
<comment type="catalytic activity">
    <reaction evidence="1">
        <text>1D-myo-inositol 3-phosphate + CTP + H(+) = CDP-1L-myo-inositol + diphosphate</text>
        <dbReference type="Rhea" id="RHEA:30647"/>
        <dbReference type="ChEBI" id="CHEBI:15378"/>
        <dbReference type="ChEBI" id="CHEBI:33019"/>
        <dbReference type="ChEBI" id="CHEBI:37563"/>
        <dbReference type="ChEBI" id="CHEBI:58401"/>
        <dbReference type="ChEBI" id="CHEBI:62573"/>
        <dbReference type="EC" id="2.7.7.74"/>
    </reaction>
</comment>
<gene>
    <name evidence="13" type="ORF">ENU74_04520</name>
</gene>
<dbReference type="EC" id="2.7.8.34" evidence="5"/>
<evidence type="ECO:0000256" key="2">
    <source>
        <dbReference type="ARBA" id="ARBA00006982"/>
    </source>
</evidence>
<dbReference type="PANTHER" id="PTHR43584">
    <property type="entry name" value="NUCLEOTIDYL TRANSFERASE"/>
    <property type="match status" value="1"/>
</dbReference>
<organism evidence="13">
    <name type="scientific">candidate division WOR-3 bacterium</name>
    <dbReference type="NCBI Taxonomy" id="2052148"/>
    <lineage>
        <taxon>Bacteria</taxon>
        <taxon>Bacteria division WOR-3</taxon>
    </lineage>
</organism>
<keyword evidence="8" id="KW-0548">Nucleotidyltransferase</keyword>
<dbReference type="InterPro" id="IPR025877">
    <property type="entry name" value="MobA-like_NTP_Trfase"/>
</dbReference>
<evidence type="ECO:0000256" key="7">
    <source>
        <dbReference type="ARBA" id="ARBA00022679"/>
    </source>
</evidence>
<evidence type="ECO:0000256" key="9">
    <source>
        <dbReference type="ARBA" id="ARBA00049235"/>
    </source>
</evidence>
<proteinExistence type="inferred from homology"/>
<evidence type="ECO:0000256" key="4">
    <source>
        <dbReference type="ARBA" id="ARBA00012504"/>
    </source>
</evidence>
<evidence type="ECO:0000259" key="12">
    <source>
        <dbReference type="Pfam" id="PF12804"/>
    </source>
</evidence>
<dbReference type="InterPro" id="IPR029044">
    <property type="entry name" value="Nucleotide-diphossugar_trans"/>
</dbReference>
<keyword evidence="7 10" id="KW-0808">Transferase</keyword>
<dbReference type="Gene3D" id="3.90.550.10">
    <property type="entry name" value="Spore Coat Polysaccharide Biosynthesis Protein SpsA, Chain A"/>
    <property type="match status" value="1"/>
</dbReference>
<dbReference type="GO" id="GO:0016779">
    <property type="term" value="F:nucleotidyltransferase activity"/>
    <property type="evidence" value="ECO:0007669"/>
    <property type="project" value="UniProtKB-KW"/>
</dbReference>
<evidence type="ECO:0000256" key="5">
    <source>
        <dbReference type="ARBA" id="ARBA00013268"/>
    </source>
</evidence>
<dbReference type="SUPFAM" id="SSF53448">
    <property type="entry name" value="Nucleotide-diphospho-sugar transferases"/>
    <property type="match status" value="1"/>
</dbReference>
<evidence type="ECO:0000313" key="13">
    <source>
        <dbReference type="EMBL" id="HGK63836.1"/>
    </source>
</evidence>
<comment type="caution">
    <text evidence="13">The sequence shown here is derived from an EMBL/GenBank/DDBJ whole genome shotgun (WGS) entry which is preliminary data.</text>
</comment>
<protein>
    <recommendedName>
        <fullName evidence="6">Bifunctional IPC transferase and DIPP synthase</fullName>
        <ecNumber evidence="4">2.7.7.74</ecNumber>
        <ecNumber evidence="5">2.7.8.34</ecNumber>
    </recommendedName>
</protein>
<reference evidence="13" key="1">
    <citation type="journal article" date="2020" name="mSystems">
        <title>Genome- and Community-Level Interaction Insights into Carbon Utilization and Element Cycling Functions of Hydrothermarchaeota in Hydrothermal Sediment.</title>
        <authorList>
            <person name="Zhou Z."/>
            <person name="Liu Y."/>
            <person name="Xu W."/>
            <person name="Pan J."/>
            <person name="Luo Z.H."/>
            <person name="Li M."/>
        </authorList>
    </citation>
    <scope>NUCLEOTIDE SEQUENCE [LARGE SCALE GENOMIC DNA]</scope>
    <source>
        <strain evidence="13">SpSt-697</strain>
    </source>
</reference>
<dbReference type="Pfam" id="PF01066">
    <property type="entry name" value="CDP-OH_P_transf"/>
    <property type="match status" value="1"/>
</dbReference>